<organism evidence="3 4">
    <name type="scientific">Eruca vesicaria subsp. sativa</name>
    <name type="common">Garden rocket</name>
    <name type="synonym">Eruca sativa</name>
    <dbReference type="NCBI Taxonomy" id="29727"/>
    <lineage>
        <taxon>Eukaryota</taxon>
        <taxon>Viridiplantae</taxon>
        <taxon>Streptophyta</taxon>
        <taxon>Embryophyta</taxon>
        <taxon>Tracheophyta</taxon>
        <taxon>Spermatophyta</taxon>
        <taxon>Magnoliopsida</taxon>
        <taxon>eudicotyledons</taxon>
        <taxon>Gunneridae</taxon>
        <taxon>Pentapetalae</taxon>
        <taxon>rosids</taxon>
        <taxon>malvids</taxon>
        <taxon>Brassicales</taxon>
        <taxon>Brassicaceae</taxon>
        <taxon>Brassiceae</taxon>
        <taxon>Eruca</taxon>
    </lineage>
</organism>
<sequence length="108" mass="12712">MAEGNNSSADSMISSNEQILNFLKESASTRSKNYDLQQLRLQNQAKKLALKERERDDKILLTNLDSVDTDTREYLRLEKAKIIQKRTNQEQQQPSFDPNTYQPYFDYF</sequence>
<feature type="compositionally biased region" description="Polar residues" evidence="1">
    <location>
        <begin position="85"/>
        <end position="102"/>
    </location>
</feature>
<evidence type="ECO:0000256" key="1">
    <source>
        <dbReference type="SAM" id="MobiDB-lite"/>
    </source>
</evidence>
<keyword evidence="4" id="KW-1185">Reference proteome</keyword>
<protein>
    <recommendedName>
        <fullName evidence="2">No apical meristem-associated C-terminal domain-containing protein</fullName>
    </recommendedName>
</protein>
<dbReference type="AlphaFoldDB" id="A0ABC8KNA6"/>
<dbReference type="Proteomes" id="UP001642260">
    <property type="component" value="Unassembled WGS sequence"/>
</dbReference>
<evidence type="ECO:0000313" key="4">
    <source>
        <dbReference type="Proteomes" id="UP001642260"/>
    </source>
</evidence>
<evidence type="ECO:0000259" key="2">
    <source>
        <dbReference type="Pfam" id="PF14303"/>
    </source>
</evidence>
<accession>A0ABC8KNA6</accession>
<dbReference type="InterPro" id="IPR029466">
    <property type="entry name" value="NAM-associated_C"/>
</dbReference>
<feature type="region of interest" description="Disordered" evidence="1">
    <location>
        <begin position="84"/>
        <end position="108"/>
    </location>
</feature>
<feature type="domain" description="No apical meristem-associated C-terminal" evidence="2">
    <location>
        <begin position="3"/>
        <end position="82"/>
    </location>
</feature>
<gene>
    <name evidence="3" type="ORF">ERUC_LOCUS24697</name>
</gene>
<name>A0ABC8KNA6_ERUVS</name>
<dbReference type="Pfam" id="PF14303">
    <property type="entry name" value="NAM-associated"/>
    <property type="match status" value="1"/>
</dbReference>
<comment type="caution">
    <text evidence="3">The sequence shown here is derived from an EMBL/GenBank/DDBJ whole genome shotgun (WGS) entry which is preliminary data.</text>
</comment>
<evidence type="ECO:0000313" key="3">
    <source>
        <dbReference type="EMBL" id="CAH8358941.1"/>
    </source>
</evidence>
<proteinExistence type="predicted"/>
<dbReference type="EMBL" id="CAKOAT010256154">
    <property type="protein sequence ID" value="CAH8358941.1"/>
    <property type="molecule type" value="Genomic_DNA"/>
</dbReference>
<reference evidence="3 4" key="1">
    <citation type="submission" date="2022-03" db="EMBL/GenBank/DDBJ databases">
        <authorList>
            <person name="Macdonald S."/>
            <person name="Ahmed S."/>
            <person name="Newling K."/>
        </authorList>
    </citation>
    <scope>NUCLEOTIDE SEQUENCE [LARGE SCALE GENOMIC DNA]</scope>
</reference>